<dbReference type="OrthoDB" id="2509690at2"/>
<dbReference type="Pfam" id="PF01547">
    <property type="entry name" value="SBP_bac_1"/>
    <property type="match status" value="1"/>
</dbReference>
<feature type="signal peptide" evidence="5">
    <location>
        <begin position="1"/>
        <end position="23"/>
    </location>
</feature>
<evidence type="ECO:0000256" key="1">
    <source>
        <dbReference type="ARBA" id="ARBA00004418"/>
    </source>
</evidence>
<dbReference type="InterPro" id="IPR050490">
    <property type="entry name" value="Bact_solute-bd_prot1"/>
</dbReference>
<name>A0A916VUG5_9HYPH</name>
<dbReference type="RefSeq" id="WP_127070615.1">
    <property type="nucleotide sequence ID" value="NZ_BMKB01000001.1"/>
</dbReference>
<protein>
    <submittedName>
        <fullName evidence="6">Sugar ABC transporter substrate-binding protein</fullName>
    </submittedName>
</protein>
<evidence type="ECO:0000256" key="4">
    <source>
        <dbReference type="ARBA" id="ARBA00022764"/>
    </source>
</evidence>
<proteinExistence type="inferred from homology"/>
<comment type="caution">
    <text evidence="6">The sequence shown here is derived from an EMBL/GenBank/DDBJ whole genome shotgun (WGS) entry which is preliminary data.</text>
</comment>
<gene>
    <name evidence="6" type="primary">yurO</name>
    <name evidence="6" type="ORF">GCM10011499_02490</name>
</gene>
<dbReference type="PANTHER" id="PTHR43649">
    <property type="entry name" value="ARABINOSE-BINDING PROTEIN-RELATED"/>
    <property type="match status" value="1"/>
</dbReference>
<dbReference type="PANTHER" id="PTHR43649:SF29">
    <property type="entry name" value="OSMOPROTECTIVE COMPOUNDS-BINDING PROTEIN GGTB"/>
    <property type="match status" value="1"/>
</dbReference>
<dbReference type="InterPro" id="IPR006059">
    <property type="entry name" value="SBP"/>
</dbReference>
<comment type="similarity">
    <text evidence="2">Belongs to the bacterial solute-binding protein 1 family.</text>
</comment>
<dbReference type="EMBL" id="BMKB01000001">
    <property type="protein sequence ID" value="GGA36678.1"/>
    <property type="molecule type" value="Genomic_DNA"/>
</dbReference>
<organism evidence="6 7">
    <name type="scientific">Pelagibacterium lentulum</name>
    <dbReference type="NCBI Taxonomy" id="2029865"/>
    <lineage>
        <taxon>Bacteria</taxon>
        <taxon>Pseudomonadati</taxon>
        <taxon>Pseudomonadota</taxon>
        <taxon>Alphaproteobacteria</taxon>
        <taxon>Hyphomicrobiales</taxon>
        <taxon>Devosiaceae</taxon>
        <taxon>Pelagibacterium</taxon>
    </lineage>
</organism>
<dbReference type="SUPFAM" id="SSF53850">
    <property type="entry name" value="Periplasmic binding protein-like II"/>
    <property type="match status" value="1"/>
</dbReference>
<keyword evidence="4" id="KW-0574">Periplasm</keyword>
<keyword evidence="5" id="KW-0732">Signal</keyword>
<evidence type="ECO:0000256" key="3">
    <source>
        <dbReference type="ARBA" id="ARBA00022448"/>
    </source>
</evidence>
<dbReference type="GO" id="GO:0042597">
    <property type="term" value="C:periplasmic space"/>
    <property type="evidence" value="ECO:0007669"/>
    <property type="project" value="UniProtKB-SubCell"/>
</dbReference>
<keyword evidence="7" id="KW-1185">Reference proteome</keyword>
<accession>A0A916VUG5</accession>
<evidence type="ECO:0000313" key="7">
    <source>
        <dbReference type="Proteomes" id="UP000596977"/>
    </source>
</evidence>
<keyword evidence="3" id="KW-0813">Transport</keyword>
<sequence length="412" mass="44432">MQKTIIRSVAALAAASVALPSFAQEISFWSWRQEDRAQYQAIIDAFQEQNPGITVNFEAFEAANYNTILSTALAGDSGPDVMMVRAHGAFETVAGGGYLMALNDENVPGLMDLPEPALAAQTLRADGQIYAVPFASQTMLVIYNKDIFDDLGLEEPQTWDDLLAVSEAIQGAGLYAFANGTAEAWQNETIVSALGSSIIGQDFYEDLMAGEADFTDERFVAALEALVEIKDYFPDGFVGLDYPSAQQIFASGMAGMFAGGSFEIANFRSQNPDLNLGVFPAPVANEGDQHLVGLFFDGGYAGNAQTEHPEAVATFLTYLASQEFGQVFANTLGNISPIPGVVFESALLQEISELNQNSIPYIMLVHFRYQEPSGSVLLQSEVQRMMAGESTPQAAAQAVTDGIATYYEPFQN</sequence>
<feature type="chain" id="PRO_5037226009" evidence="5">
    <location>
        <begin position="24"/>
        <end position="412"/>
    </location>
</feature>
<reference evidence="6 7" key="1">
    <citation type="journal article" date="2014" name="Int. J. Syst. Evol. Microbiol.">
        <title>Complete genome sequence of Corynebacterium casei LMG S-19264T (=DSM 44701T), isolated from a smear-ripened cheese.</title>
        <authorList>
            <consortium name="US DOE Joint Genome Institute (JGI-PGF)"/>
            <person name="Walter F."/>
            <person name="Albersmeier A."/>
            <person name="Kalinowski J."/>
            <person name="Ruckert C."/>
        </authorList>
    </citation>
    <scope>NUCLEOTIDE SEQUENCE [LARGE SCALE GENOMIC DNA]</scope>
    <source>
        <strain evidence="6 7">CGMCC 1.15896</strain>
    </source>
</reference>
<evidence type="ECO:0000313" key="6">
    <source>
        <dbReference type="EMBL" id="GGA36678.1"/>
    </source>
</evidence>
<evidence type="ECO:0000256" key="2">
    <source>
        <dbReference type="ARBA" id="ARBA00008520"/>
    </source>
</evidence>
<dbReference type="Gene3D" id="3.40.190.10">
    <property type="entry name" value="Periplasmic binding protein-like II"/>
    <property type="match status" value="2"/>
</dbReference>
<dbReference type="Proteomes" id="UP000596977">
    <property type="component" value="Unassembled WGS sequence"/>
</dbReference>
<dbReference type="AlphaFoldDB" id="A0A916VUG5"/>
<comment type="subcellular location">
    <subcellularLocation>
        <location evidence="1">Periplasm</location>
    </subcellularLocation>
</comment>
<evidence type="ECO:0000256" key="5">
    <source>
        <dbReference type="SAM" id="SignalP"/>
    </source>
</evidence>